<dbReference type="InterPro" id="IPR050109">
    <property type="entry name" value="HTH-type_TetR-like_transc_reg"/>
</dbReference>
<dbReference type="RefSeq" id="WP_052508729.1">
    <property type="nucleotide sequence ID" value="NZ_LK391969.1"/>
</dbReference>
<proteinExistence type="predicted"/>
<dbReference type="Pfam" id="PF00440">
    <property type="entry name" value="TetR_N"/>
    <property type="match status" value="1"/>
</dbReference>
<dbReference type="OrthoDB" id="63332at2"/>
<dbReference type="SUPFAM" id="SSF46689">
    <property type="entry name" value="Homeodomain-like"/>
    <property type="match status" value="1"/>
</dbReference>
<dbReference type="InterPro" id="IPR009057">
    <property type="entry name" value="Homeodomain-like_sf"/>
</dbReference>
<keyword evidence="1 2" id="KW-0238">DNA-binding</keyword>
<dbReference type="GO" id="GO:0000976">
    <property type="term" value="F:transcription cis-regulatory region binding"/>
    <property type="evidence" value="ECO:0007669"/>
    <property type="project" value="TreeGrafter"/>
</dbReference>
<dbReference type="GO" id="GO:0003700">
    <property type="term" value="F:DNA-binding transcription factor activity"/>
    <property type="evidence" value="ECO:0007669"/>
    <property type="project" value="TreeGrafter"/>
</dbReference>
<dbReference type="Gene3D" id="1.10.357.10">
    <property type="entry name" value="Tetracycline Repressor, domain 2"/>
    <property type="match status" value="1"/>
</dbReference>
<dbReference type="InterPro" id="IPR001647">
    <property type="entry name" value="HTH_TetR"/>
</dbReference>
<dbReference type="InterPro" id="IPR032551">
    <property type="entry name" value="BscR_C"/>
</dbReference>
<dbReference type="PROSITE" id="PS50977">
    <property type="entry name" value="HTH_TETR_2"/>
    <property type="match status" value="1"/>
</dbReference>
<organism evidence="4">
    <name type="scientific">Pseudomonas saudimassiliensis</name>
    <dbReference type="NCBI Taxonomy" id="1461581"/>
    <lineage>
        <taxon>Bacteria</taxon>
        <taxon>Pseudomonadati</taxon>
        <taxon>Pseudomonadota</taxon>
        <taxon>Gammaproteobacteria</taxon>
        <taxon>Pseudomonadales</taxon>
        <taxon>Pseudomonadaceae</taxon>
        <taxon>Pseudomonas</taxon>
    </lineage>
</organism>
<evidence type="ECO:0000256" key="2">
    <source>
        <dbReference type="PROSITE-ProRule" id="PRU00335"/>
    </source>
</evidence>
<dbReference type="AlphaFoldDB" id="A0A078M9X4"/>
<dbReference type="SUPFAM" id="SSF48498">
    <property type="entry name" value="Tetracyclin repressor-like, C-terminal domain"/>
    <property type="match status" value="1"/>
</dbReference>
<dbReference type="EMBL" id="LM997413">
    <property type="protein sequence ID" value="CEA04203.1"/>
    <property type="molecule type" value="Genomic_DNA"/>
</dbReference>
<feature type="DNA-binding region" description="H-T-H motif" evidence="2">
    <location>
        <begin position="47"/>
        <end position="66"/>
    </location>
</feature>
<dbReference type="InterPro" id="IPR036271">
    <property type="entry name" value="Tet_transcr_reg_TetR-rel_C_sf"/>
</dbReference>
<name>A0A078M9X4_9PSED</name>
<evidence type="ECO:0000259" key="3">
    <source>
        <dbReference type="PROSITE" id="PS50977"/>
    </source>
</evidence>
<dbReference type="PATRIC" id="fig|1461581.3.peg.1380"/>
<dbReference type="PRINTS" id="PR00455">
    <property type="entry name" value="HTHTETR"/>
</dbReference>
<reference evidence="4" key="1">
    <citation type="submission" date="2014-07" db="EMBL/GenBank/DDBJ databases">
        <authorList>
            <person name="Urmite Genomes Urmite Genomes"/>
        </authorList>
    </citation>
    <scope>NUCLEOTIDE SEQUENCE</scope>
    <source>
        <strain evidence="4">12M76_air</strain>
    </source>
</reference>
<gene>
    <name evidence="4" type="ORF">BN1049_01402</name>
</gene>
<dbReference type="EMBL" id="LK391969">
    <property type="protein sequence ID" value="CEF26471.1"/>
    <property type="molecule type" value="Genomic_DNA"/>
</dbReference>
<sequence length="209" mass="23655">MNTRSSSANKKTPAPVRAVRPRIKDKRSAILQAALKVFAEGGVNGVPIPVVAQQANVGTGTIYRYFDSKELLVNELFREQKSMLYQRLYGGLDLRQAPRDVFNEIWQRMVSFAREAPDAYRFLELQDHRPYLDEASRKLEREVLAPILAQYAALQQRGVFRSDLRAEVLMTLVWGAFVSLIKAVRDGHISLNEADIHAARHACWTLCTG</sequence>
<dbReference type="PANTHER" id="PTHR30055:SF207">
    <property type="entry name" value="HTH-TYPE TRANSCRIPTIONAL REPRESSOR FATR"/>
    <property type="match status" value="1"/>
</dbReference>
<dbReference type="Pfam" id="PF16295">
    <property type="entry name" value="TetR_C_10"/>
    <property type="match status" value="1"/>
</dbReference>
<feature type="domain" description="HTH tetR-type" evidence="3">
    <location>
        <begin position="24"/>
        <end position="84"/>
    </location>
</feature>
<evidence type="ECO:0000313" key="4">
    <source>
        <dbReference type="EMBL" id="CEA04203.1"/>
    </source>
</evidence>
<protein>
    <submittedName>
        <fullName evidence="4">TetR family transcriptional regulator</fullName>
    </submittedName>
</protein>
<dbReference type="PANTHER" id="PTHR30055">
    <property type="entry name" value="HTH-TYPE TRANSCRIPTIONAL REGULATOR RUTR"/>
    <property type="match status" value="1"/>
</dbReference>
<accession>A0A078M9X4</accession>
<evidence type="ECO:0000256" key="1">
    <source>
        <dbReference type="ARBA" id="ARBA00023125"/>
    </source>
</evidence>